<dbReference type="AlphaFoldDB" id="A0A1W2G843"/>
<dbReference type="PROSITE" id="PS51819">
    <property type="entry name" value="VOC"/>
    <property type="match status" value="1"/>
</dbReference>
<evidence type="ECO:0000313" key="2">
    <source>
        <dbReference type="EMBL" id="SMD32456.1"/>
    </source>
</evidence>
<proteinExistence type="predicted"/>
<keyword evidence="2" id="KW-0223">Dioxygenase</keyword>
<dbReference type="InterPro" id="IPR029068">
    <property type="entry name" value="Glyas_Bleomycin-R_OHBP_Dase"/>
</dbReference>
<dbReference type="GO" id="GO:0051213">
    <property type="term" value="F:dioxygenase activity"/>
    <property type="evidence" value="ECO:0007669"/>
    <property type="project" value="UniProtKB-KW"/>
</dbReference>
<dbReference type="EMBL" id="FWYF01000001">
    <property type="protein sequence ID" value="SMD32456.1"/>
    <property type="molecule type" value="Genomic_DNA"/>
</dbReference>
<reference evidence="2 3" key="1">
    <citation type="submission" date="2017-04" db="EMBL/GenBank/DDBJ databases">
        <authorList>
            <person name="Afonso C.L."/>
            <person name="Miller P.J."/>
            <person name="Scott M.A."/>
            <person name="Spackman E."/>
            <person name="Goraichik I."/>
            <person name="Dimitrov K.M."/>
            <person name="Suarez D.L."/>
            <person name="Swayne D.E."/>
        </authorList>
    </citation>
    <scope>NUCLEOTIDE SEQUENCE [LARGE SCALE GENOMIC DNA]</scope>
    <source>
        <strain evidence="2 3">DSM 26133</strain>
    </source>
</reference>
<dbReference type="OrthoDB" id="9792626at2"/>
<evidence type="ECO:0000313" key="3">
    <source>
        <dbReference type="Proteomes" id="UP000192472"/>
    </source>
</evidence>
<dbReference type="Proteomes" id="UP000192472">
    <property type="component" value="Unassembled WGS sequence"/>
</dbReference>
<gene>
    <name evidence="2" type="ORF">SAMN04488029_0801</name>
</gene>
<dbReference type="RefSeq" id="WP_084371114.1">
    <property type="nucleotide sequence ID" value="NZ_FWYF01000001.1"/>
</dbReference>
<dbReference type="Gene3D" id="3.10.180.10">
    <property type="entry name" value="2,3-Dihydroxybiphenyl 1,2-Dioxygenase, domain 1"/>
    <property type="match status" value="1"/>
</dbReference>
<keyword evidence="3" id="KW-1185">Reference proteome</keyword>
<dbReference type="SUPFAM" id="SSF54593">
    <property type="entry name" value="Glyoxalase/Bleomycin resistance protein/Dihydroxybiphenyl dioxygenase"/>
    <property type="match status" value="1"/>
</dbReference>
<keyword evidence="2" id="KW-0560">Oxidoreductase</keyword>
<name>A0A1W2G843_REIFA</name>
<protein>
    <submittedName>
        <fullName evidence="2">Catechol 2,3-dioxygenase</fullName>
    </submittedName>
</protein>
<feature type="domain" description="VOC" evidence="1">
    <location>
        <begin position="1"/>
        <end position="117"/>
    </location>
</feature>
<evidence type="ECO:0000259" key="1">
    <source>
        <dbReference type="PROSITE" id="PS51819"/>
    </source>
</evidence>
<dbReference type="STRING" id="692418.SAMN04488029_0801"/>
<organism evidence="2 3">
    <name type="scientific">Reichenbachiella faecimaris</name>
    <dbReference type="NCBI Taxonomy" id="692418"/>
    <lineage>
        <taxon>Bacteria</taxon>
        <taxon>Pseudomonadati</taxon>
        <taxon>Bacteroidota</taxon>
        <taxon>Cytophagia</taxon>
        <taxon>Cytophagales</taxon>
        <taxon>Reichenbachiellaceae</taxon>
        <taxon>Reichenbachiella</taxon>
    </lineage>
</organism>
<sequence length="118" mass="13450">MECHSTLLVVKNLEESLDFYVNTLGISLIEHHGDSAMLMAGRHKIVMFEGSAEAVEYKHGQQANSTLLFAVNDLDKKVNQLKSKNVVFVHQMPNQNRWGRYSAFRDPSGIVHELVEYF</sequence>
<dbReference type="Pfam" id="PF00903">
    <property type="entry name" value="Glyoxalase"/>
    <property type="match status" value="1"/>
</dbReference>
<dbReference type="InterPro" id="IPR004360">
    <property type="entry name" value="Glyas_Fos-R_dOase_dom"/>
</dbReference>
<accession>A0A1W2G843</accession>
<dbReference type="InterPro" id="IPR037523">
    <property type="entry name" value="VOC_core"/>
</dbReference>